<feature type="transmembrane region" description="Helical" evidence="7">
    <location>
        <begin position="106"/>
        <end position="124"/>
    </location>
</feature>
<feature type="transmembrane region" description="Helical" evidence="7">
    <location>
        <begin position="136"/>
        <end position="160"/>
    </location>
</feature>
<evidence type="ECO:0000313" key="10">
    <source>
        <dbReference type="Proteomes" id="UP001301769"/>
    </source>
</evidence>
<evidence type="ECO:0000256" key="2">
    <source>
        <dbReference type="ARBA" id="ARBA00022692"/>
    </source>
</evidence>
<keyword evidence="3 7" id="KW-1133">Transmembrane helix</keyword>
<evidence type="ECO:0000256" key="5">
    <source>
        <dbReference type="ARBA" id="ARBA00038359"/>
    </source>
</evidence>
<feature type="transmembrane region" description="Helical" evidence="7">
    <location>
        <begin position="172"/>
        <end position="191"/>
    </location>
</feature>
<dbReference type="Pfam" id="PF20684">
    <property type="entry name" value="Fung_rhodopsin"/>
    <property type="match status" value="1"/>
</dbReference>
<evidence type="ECO:0000256" key="7">
    <source>
        <dbReference type="SAM" id="Phobius"/>
    </source>
</evidence>
<name>A0AAN7AZ11_9PEZI</name>
<evidence type="ECO:0000313" key="9">
    <source>
        <dbReference type="EMBL" id="KAK4206676.1"/>
    </source>
</evidence>
<accession>A0AAN7AZ11</accession>
<dbReference type="PANTHER" id="PTHR33048:SF55">
    <property type="entry name" value="INTEGRAL MEMBRANE PROTEIN"/>
    <property type="match status" value="1"/>
</dbReference>
<comment type="subcellular location">
    <subcellularLocation>
        <location evidence="1">Membrane</location>
        <topology evidence="1">Multi-pass membrane protein</topology>
    </subcellularLocation>
</comment>
<protein>
    <recommendedName>
        <fullName evidence="8">Rhodopsin domain-containing protein</fullName>
    </recommendedName>
</protein>
<keyword evidence="4 7" id="KW-0472">Membrane</keyword>
<keyword evidence="2 7" id="KW-0812">Transmembrane</keyword>
<evidence type="ECO:0000256" key="3">
    <source>
        <dbReference type="ARBA" id="ARBA00022989"/>
    </source>
</evidence>
<dbReference type="InterPro" id="IPR052337">
    <property type="entry name" value="SAT4-like"/>
</dbReference>
<keyword evidence="10" id="KW-1185">Reference proteome</keyword>
<dbReference type="GO" id="GO:0016020">
    <property type="term" value="C:membrane"/>
    <property type="evidence" value="ECO:0007669"/>
    <property type="project" value="UniProtKB-SubCell"/>
</dbReference>
<feature type="compositionally biased region" description="Low complexity" evidence="6">
    <location>
        <begin position="228"/>
        <end position="241"/>
    </location>
</feature>
<proteinExistence type="inferred from homology"/>
<comment type="caution">
    <text evidence="9">The sequence shown here is derived from an EMBL/GenBank/DDBJ whole genome shotgun (WGS) entry which is preliminary data.</text>
</comment>
<gene>
    <name evidence="9" type="ORF">QBC37DRAFT_434563</name>
</gene>
<dbReference type="EMBL" id="MU858367">
    <property type="protein sequence ID" value="KAK4206676.1"/>
    <property type="molecule type" value="Genomic_DNA"/>
</dbReference>
<feature type="transmembrane region" description="Helical" evidence="7">
    <location>
        <begin position="20"/>
        <end position="42"/>
    </location>
</feature>
<feature type="transmembrane region" description="Helical" evidence="7">
    <location>
        <begin position="54"/>
        <end position="76"/>
    </location>
</feature>
<dbReference type="Proteomes" id="UP001301769">
    <property type="component" value="Unassembled WGS sequence"/>
</dbReference>
<reference evidence="9" key="1">
    <citation type="journal article" date="2023" name="Mol. Phylogenet. Evol.">
        <title>Genome-scale phylogeny and comparative genomics of the fungal order Sordariales.</title>
        <authorList>
            <person name="Hensen N."/>
            <person name="Bonometti L."/>
            <person name="Westerberg I."/>
            <person name="Brannstrom I.O."/>
            <person name="Guillou S."/>
            <person name="Cros-Aarteil S."/>
            <person name="Calhoun S."/>
            <person name="Haridas S."/>
            <person name="Kuo A."/>
            <person name="Mondo S."/>
            <person name="Pangilinan J."/>
            <person name="Riley R."/>
            <person name="LaButti K."/>
            <person name="Andreopoulos B."/>
            <person name="Lipzen A."/>
            <person name="Chen C."/>
            <person name="Yan M."/>
            <person name="Daum C."/>
            <person name="Ng V."/>
            <person name="Clum A."/>
            <person name="Steindorff A."/>
            <person name="Ohm R.A."/>
            <person name="Martin F."/>
            <person name="Silar P."/>
            <person name="Natvig D.O."/>
            <person name="Lalanne C."/>
            <person name="Gautier V."/>
            <person name="Ament-Velasquez S.L."/>
            <person name="Kruys A."/>
            <person name="Hutchinson M.I."/>
            <person name="Powell A.J."/>
            <person name="Barry K."/>
            <person name="Miller A.N."/>
            <person name="Grigoriev I.V."/>
            <person name="Debuchy R."/>
            <person name="Gladieux P."/>
            <person name="Hiltunen Thoren M."/>
            <person name="Johannesson H."/>
        </authorList>
    </citation>
    <scope>NUCLEOTIDE SEQUENCE</scope>
    <source>
        <strain evidence="9">PSN293</strain>
    </source>
</reference>
<evidence type="ECO:0000256" key="6">
    <source>
        <dbReference type="SAM" id="MobiDB-lite"/>
    </source>
</evidence>
<evidence type="ECO:0000259" key="8">
    <source>
        <dbReference type="Pfam" id="PF20684"/>
    </source>
</evidence>
<dbReference type="AlphaFoldDB" id="A0AAN7AZ11"/>
<comment type="similarity">
    <text evidence="5">Belongs to the SAT4 family.</text>
</comment>
<organism evidence="9 10">
    <name type="scientific">Rhypophila decipiens</name>
    <dbReference type="NCBI Taxonomy" id="261697"/>
    <lineage>
        <taxon>Eukaryota</taxon>
        <taxon>Fungi</taxon>
        <taxon>Dikarya</taxon>
        <taxon>Ascomycota</taxon>
        <taxon>Pezizomycotina</taxon>
        <taxon>Sordariomycetes</taxon>
        <taxon>Sordariomycetidae</taxon>
        <taxon>Sordariales</taxon>
        <taxon>Naviculisporaceae</taxon>
        <taxon>Rhypophila</taxon>
    </lineage>
</organism>
<dbReference type="PANTHER" id="PTHR33048">
    <property type="entry name" value="PTH11-LIKE INTEGRAL MEMBRANE PROTEIN (AFU_ORTHOLOGUE AFUA_5G11245)"/>
    <property type="match status" value="1"/>
</dbReference>
<evidence type="ECO:0000256" key="1">
    <source>
        <dbReference type="ARBA" id="ARBA00004141"/>
    </source>
</evidence>
<feature type="domain" description="Rhodopsin" evidence="8">
    <location>
        <begin position="18"/>
        <end position="195"/>
    </location>
</feature>
<reference evidence="9" key="2">
    <citation type="submission" date="2023-05" db="EMBL/GenBank/DDBJ databases">
        <authorList>
            <consortium name="Lawrence Berkeley National Laboratory"/>
            <person name="Steindorff A."/>
            <person name="Hensen N."/>
            <person name="Bonometti L."/>
            <person name="Westerberg I."/>
            <person name="Brannstrom I.O."/>
            <person name="Guillou S."/>
            <person name="Cros-Aarteil S."/>
            <person name="Calhoun S."/>
            <person name="Haridas S."/>
            <person name="Kuo A."/>
            <person name="Mondo S."/>
            <person name="Pangilinan J."/>
            <person name="Riley R."/>
            <person name="Labutti K."/>
            <person name="Andreopoulos B."/>
            <person name="Lipzen A."/>
            <person name="Chen C."/>
            <person name="Yanf M."/>
            <person name="Daum C."/>
            <person name="Ng V."/>
            <person name="Clum A."/>
            <person name="Ohm R."/>
            <person name="Martin F."/>
            <person name="Silar P."/>
            <person name="Natvig D."/>
            <person name="Lalanne C."/>
            <person name="Gautier V."/>
            <person name="Ament-Velasquez S.L."/>
            <person name="Kruys A."/>
            <person name="Hutchinson M.I."/>
            <person name="Powell A.J."/>
            <person name="Barry K."/>
            <person name="Miller A.N."/>
            <person name="Grigoriev I.V."/>
            <person name="Debuchy R."/>
            <person name="Gladieux P."/>
            <person name="Thoren M.H."/>
            <person name="Johannesson H."/>
        </authorList>
    </citation>
    <scope>NUCLEOTIDE SEQUENCE</scope>
    <source>
        <strain evidence="9">PSN293</strain>
    </source>
</reference>
<feature type="region of interest" description="Disordered" evidence="6">
    <location>
        <begin position="225"/>
        <end position="266"/>
    </location>
</feature>
<sequence length="310" mass="34858">MAETMDDEIEYGRRVAIMGYAVTPFFFINQFLARASLIVLYHRLFWSDGTFLRGIYLLTAIHVGWFITFFFMQLFFCNPVSLYWDILGEQEGTCIDGNAFLVAEETINSSLDFALLGIAVYVVQKVMTKNHIKTKLAFIFAVGGLSGVIGFIKIGIVYTVDNDAAQVNNANVFWDILQMSTSMLCICAPMYRTMLPMDTIWLRLKSSTEYLRSRTKLPYWTLGESRGSSSKVNKNNSNDSKSGARQRKVAGGAESNNSSETQRPFYIGGNETDYTWSQFDNSENIKLEVYQAKAKSSPNTSGKVTDADIV</sequence>
<evidence type="ECO:0000256" key="4">
    <source>
        <dbReference type="ARBA" id="ARBA00023136"/>
    </source>
</evidence>
<dbReference type="InterPro" id="IPR049326">
    <property type="entry name" value="Rhodopsin_dom_fungi"/>
</dbReference>